<dbReference type="GeneID" id="54581599"/>
<organism evidence="4 5">
    <name type="scientific">Trematosphaeria pertusa</name>
    <dbReference type="NCBI Taxonomy" id="390896"/>
    <lineage>
        <taxon>Eukaryota</taxon>
        <taxon>Fungi</taxon>
        <taxon>Dikarya</taxon>
        <taxon>Ascomycota</taxon>
        <taxon>Pezizomycotina</taxon>
        <taxon>Dothideomycetes</taxon>
        <taxon>Pleosporomycetidae</taxon>
        <taxon>Pleosporales</taxon>
        <taxon>Massarineae</taxon>
        <taxon>Trematosphaeriaceae</taxon>
        <taxon>Trematosphaeria</taxon>
    </lineage>
</organism>
<dbReference type="RefSeq" id="XP_033688942.1">
    <property type="nucleotide sequence ID" value="XM_033828269.1"/>
</dbReference>
<protein>
    <recommendedName>
        <fullName evidence="3">C2H2-type domain-containing protein</fullName>
    </recommendedName>
</protein>
<dbReference type="InterPro" id="IPR013087">
    <property type="entry name" value="Znf_C2H2_type"/>
</dbReference>
<reference evidence="4" key="1">
    <citation type="journal article" date="2020" name="Stud. Mycol.">
        <title>101 Dothideomycetes genomes: a test case for predicting lifestyles and emergence of pathogens.</title>
        <authorList>
            <person name="Haridas S."/>
            <person name="Albert R."/>
            <person name="Binder M."/>
            <person name="Bloem J."/>
            <person name="Labutti K."/>
            <person name="Salamov A."/>
            <person name="Andreopoulos B."/>
            <person name="Baker S."/>
            <person name="Barry K."/>
            <person name="Bills G."/>
            <person name="Bluhm B."/>
            <person name="Cannon C."/>
            <person name="Castanera R."/>
            <person name="Culley D."/>
            <person name="Daum C."/>
            <person name="Ezra D."/>
            <person name="Gonzalez J."/>
            <person name="Henrissat B."/>
            <person name="Kuo A."/>
            <person name="Liang C."/>
            <person name="Lipzen A."/>
            <person name="Lutzoni F."/>
            <person name="Magnuson J."/>
            <person name="Mondo S."/>
            <person name="Nolan M."/>
            <person name="Ohm R."/>
            <person name="Pangilinan J."/>
            <person name="Park H.-J."/>
            <person name="Ramirez L."/>
            <person name="Alfaro M."/>
            <person name="Sun H."/>
            <person name="Tritt A."/>
            <person name="Yoshinaga Y."/>
            <person name="Zwiers L.-H."/>
            <person name="Turgeon B."/>
            <person name="Goodwin S."/>
            <person name="Spatafora J."/>
            <person name="Crous P."/>
            <person name="Grigoriev I."/>
        </authorList>
    </citation>
    <scope>NUCLEOTIDE SEQUENCE</scope>
    <source>
        <strain evidence="4">CBS 122368</strain>
    </source>
</reference>
<proteinExistence type="predicted"/>
<name>A0A6A6IUN7_9PLEO</name>
<keyword evidence="1" id="KW-0479">Metal-binding</keyword>
<evidence type="ECO:0000256" key="1">
    <source>
        <dbReference type="PROSITE-ProRule" id="PRU00042"/>
    </source>
</evidence>
<sequence length="431" mass="48378">MASPWQAEAFEQAAPSPTDILVNFDNAQAMDIEDDQNFVFNDTDYSTLINTTPFTSSACLDEVLQDLDDNQPAEIDSGQIVSPNDTLAMSLNVETAPRSSSVQTPVRSEAKRCDEGHLHSPWPTEGVIEIQKCERVCSYCSTRLQFANQLRNHVKKVHIGRQKMNIRIRAATNGRRRAAIITSRTTNAQSLKPQNGAADSPPPTLPQLFQNAAIDRVATSSESSPSGHASASNLARDPPYITPQEFGNLRNAVLQLSHESNAVRTIIAEQQQALEAADLYIRNEIFCYHEIEMMGIRYRFAMDAWKRRQTDALIAIRRQWFDHHNIHLFFSHNILCLFGLQQAEAQGLLSAVAHLPSHNSFTRKATRDRTDNRSQRFSRGSPNFCSPDRQFAFIYIEGMACREEDCLSCSRLQFFTVLSILASCAIFLPPT</sequence>
<dbReference type="AlphaFoldDB" id="A0A6A6IUN7"/>
<evidence type="ECO:0000313" key="4">
    <source>
        <dbReference type="EMBL" id="KAF2253938.1"/>
    </source>
</evidence>
<accession>A0A6A6IUN7</accession>
<dbReference type="PROSITE" id="PS50157">
    <property type="entry name" value="ZINC_FINGER_C2H2_2"/>
    <property type="match status" value="1"/>
</dbReference>
<feature type="compositionally biased region" description="Low complexity" evidence="2">
    <location>
        <begin position="218"/>
        <end position="232"/>
    </location>
</feature>
<evidence type="ECO:0000313" key="5">
    <source>
        <dbReference type="Proteomes" id="UP000800094"/>
    </source>
</evidence>
<keyword evidence="1" id="KW-0863">Zinc-finger</keyword>
<evidence type="ECO:0000256" key="2">
    <source>
        <dbReference type="SAM" id="MobiDB-lite"/>
    </source>
</evidence>
<evidence type="ECO:0000259" key="3">
    <source>
        <dbReference type="PROSITE" id="PS50157"/>
    </source>
</evidence>
<dbReference type="OrthoDB" id="3910132at2759"/>
<dbReference type="GO" id="GO:0008270">
    <property type="term" value="F:zinc ion binding"/>
    <property type="evidence" value="ECO:0007669"/>
    <property type="project" value="UniProtKB-KW"/>
</dbReference>
<feature type="region of interest" description="Disordered" evidence="2">
    <location>
        <begin position="184"/>
        <end position="237"/>
    </location>
</feature>
<gene>
    <name evidence="4" type="ORF">BU26DRAFT_516201</name>
</gene>
<keyword evidence="5" id="KW-1185">Reference proteome</keyword>
<dbReference type="Proteomes" id="UP000800094">
    <property type="component" value="Unassembled WGS sequence"/>
</dbReference>
<dbReference type="EMBL" id="ML987191">
    <property type="protein sequence ID" value="KAF2253938.1"/>
    <property type="molecule type" value="Genomic_DNA"/>
</dbReference>
<feature type="domain" description="C2H2-type" evidence="3">
    <location>
        <begin position="135"/>
        <end position="163"/>
    </location>
</feature>
<keyword evidence="1" id="KW-0862">Zinc</keyword>
<dbReference type="PROSITE" id="PS00028">
    <property type="entry name" value="ZINC_FINGER_C2H2_1"/>
    <property type="match status" value="1"/>
</dbReference>